<organism evidence="2 3">
    <name type="scientific">Intrasporangium oryzae NRRL B-24470</name>
    <dbReference type="NCBI Taxonomy" id="1386089"/>
    <lineage>
        <taxon>Bacteria</taxon>
        <taxon>Bacillati</taxon>
        <taxon>Actinomycetota</taxon>
        <taxon>Actinomycetes</taxon>
        <taxon>Micrococcales</taxon>
        <taxon>Intrasporangiaceae</taxon>
        <taxon>Intrasporangium</taxon>
    </lineage>
</organism>
<evidence type="ECO:0000313" key="3">
    <source>
        <dbReference type="Proteomes" id="UP000019489"/>
    </source>
</evidence>
<feature type="transmembrane region" description="Helical" evidence="1">
    <location>
        <begin position="90"/>
        <end position="110"/>
    </location>
</feature>
<feature type="transmembrane region" description="Helical" evidence="1">
    <location>
        <begin position="56"/>
        <end position="78"/>
    </location>
</feature>
<keyword evidence="3" id="KW-1185">Reference proteome</keyword>
<accession>W9GB01</accession>
<dbReference type="Proteomes" id="UP000019489">
    <property type="component" value="Unassembled WGS sequence"/>
</dbReference>
<sequence length="141" mass="14936">MGTHLGMETAEEKAQSASIGELVGDITSGLSTLLHQEVALAKAEARETATRAGRGAGMLSGAAAAGWFTLLFLSLAVWEWLSRAIDDRGWAAVIVMVIWAVVAAVLAMVGRRDIKQIQGMPRTVETAKQVPGALKGHEEQL</sequence>
<evidence type="ECO:0008006" key="4">
    <source>
        <dbReference type="Google" id="ProtNLM"/>
    </source>
</evidence>
<gene>
    <name evidence="2" type="ORF">N865_18675</name>
</gene>
<dbReference type="EMBL" id="AWSA01000003">
    <property type="protein sequence ID" value="EWT03255.1"/>
    <property type="molecule type" value="Genomic_DNA"/>
</dbReference>
<dbReference type="AlphaFoldDB" id="W9GB01"/>
<keyword evidence="1" id="KW-1133">Transmembrane helix</keyword>
<dbReference type="PATRIC" id="fig|1386089.3.peg.356"/>
<comment type="caution">
    <text evidence="2">The sequence shown here is derived from an EMBL/GenBank/DDBJ whole genome shotgun (WGS) entry which is preliminary data.</text>
</comment>
<keyword evidence="1" id="KW-0472">Membrane</keyword>
<evidence type="ECO:0000256" key="1">
    <source>
        <dbReference type="SAM" id="Phobius"/>
    </source>
</evidence>
<protein>
    <recommendedName>
        <fullName evidence="4">Phage holin family protein</fullName>
    </recommendedName>
</protein>
<proteinExistence type="predicted"/>
<dbReference type="Pfam" id="PF07332">
    <property type="entry name" value="Phage_holin_3_6"/>
    <property type="match status" value="1"/>
</dbReference>
<keyword evidence="1" id="KW-0812">Transmembrane</keyword>
<evidence type="ECO:0000313" key="2">
    <source>
        <dbReference type="EMBL" id="EWT03255.1"/>
    </source>
</evidence>
<dbReference type="STRING" id="1386089.N865_18675"/>
<name>W9GB01_9MICO</name>
<reference evidence="2 3" key="1">
    <citation type="submission" date="2013-08" db="EMBL/GenBank/DDBJ databases">
        <title>Intrasporangium oryzae NRRL B-24470.</title>
        <authorList>
            <person name="Liu H."/>
            <person name="Wang G."/>
        </authorList>
    </citation>
    <scope>NUCLEOTIDE SEQUENCE [LARGE SCALE GENOMIC DNA]</scope>
    <source>
        <strain evidence="2 3">NRRL B-24470</strain>
    </source>
</reference>
<dbReference type="eggNOG" id="ENOG5032TF3">
    <property type="taxonomic scope" value="Bacteria"/>
</dbReference>
<dbReference type="InterPro" id="IPR009937">
    <property type="entry name" value="Phage_holin_3_6"/>
</dbReference>